<dbReference type="KEGG" id="bon:A361_07930"/>
<evidence type="ECO:0000313" key="1">
    <source>
        <dbReference type="EMBL" id="AND39047.1"/>
    </source>
</evidence>
<evidence type="ECO:0008006" key="3">
    <source>
        <dbReference type="Google" id="ProtNLM"/>
    </source>
</evidence>
<dbReference type="InterPro" id="IPR021508">
    <property type="entry name" value="Gp17-like"/>
</dbReference>
<gene>
    <name evidence="1" type="ORF">A361_07930</name>
</gene>
<dbReference type="InterPro" id="IPR053745">
    <property type="entry name" value="Viral_Tail_Comp_sf"/>
</dbReference>
<dbReference type="eggNOG" id="ENOG50337ZI">
    <property type="taxonomic scope" value="Bacteria"/>
</dbReference>
<dbReference type="RefSeq" id="WP_019381547.1">
    <property type="nucleotide sequence ID" value="NZ_CP015506.1"/>
</dbReference>
<proteinExistence type="predicted"/>
<dbReference type="EMBL" id="CP015506">
    <property type="protein sequence ID" value="AND39047.1"/>
    <property type="molecule type" value="Genomic_DNA"/>
</dbReference>
<dbReference type="AlphaFoldDB" id="A0A160M8V0"/>
<dbReference type="STRING" id="1196031.A361_07930"/>
<dbReference type="Pfam" id="PF11367">
    <property type="entry name" value="Tail_completion_gp17"/>
    <property type="match status" value="1"/>
</dbReference>
<sequence length="134" mass="15536">MYFDTALWPLQQSIYQRLAADKELIEKVADVFDSVPENQPYPYVVIGEPSTLPFDTKNTFGEELSIVIHVWSDYEGKKEAYEILNACQKALAYKLELSDFKILKAERLGMQVFDDIDPRIKHGVLRMKYTVKNI</sequence>
<evidence type="ECO:0000313" key="2">
    <source>
        <dbReference type="Proteomes" id="UP000077856"/>
    </source>
</evidence>
<dbReference type="Gene3D" id="3.30.2000.30">
    <property type="match status" value="1"/>
</dbReference>
<name>A0A160M8V0_9BACI</name>
<organism evidence="1 2">
    <name type="scientific">Cytobacillus oceanisediminis 2691</name>
    <dbReference type="NCBI Taxonomy" id="1196031"/>
    <lineage>
        <taxon>Bacteria</taxon>
        <taxon>Bacillati</taxon>
        <taxon>Bacillota</taxon>
        <taxon>Bacilli</taxon>
        <taxon>Bacillales</taxon>
        <taxon>Bacillaceae</taxon>
        <taxon>Cytobacillus</taxon>
    </lineage>
</organism>
<accession>A0A160M8V0</accession>
<protein>
    <recommendedName>
        <fullName evidence="3">DUF3168 domain-containing protein</fullName>
    </recommendedName>
</protein>
<dbReference type="Proteomes" id="UP000077856">
    <property type="component" value="Chromosome"/>
</dbReference>
<reference evidence="1 2" key="1">
    <citation type="submission" date="2016-04" db="EMBL/GenBank/DDBJ databases">
        <title>Complete genome sequence of Bacillus oceanisediminis strain 2691.</title>
        <authorList>
            <person name="Jeong H."/>
            <person name="Kim H.J."/>
            <person name="Lee D.-W."/>
        </authorList>
    </citation>
    <scope>NUCLEOTIDE SEQUENCE [LARGE SCALE GENOMIC DNA]</scope>
    <source>
        <strain evidence="1 2">2691</strain>
    </source>
</reference>